<dbReference type="RefSeq" id="WP_051522270.1">
    <property type="nucleotide sequence ID" value="NZ_JASBZX010000001.1"/>
</dbReference>
<accession>A0A379E9E0</accession>
<sequence length="73" mass="8413">MGTQIDTIFKRKVDADEMLKRAGVKTTPRGKRGPDVYIDDGRYWDLTTETDWNKGTHQAKYDKDFGIGTGIFW</sequence>
<gene>
    <name evidence="1" type="ORF">NCTC11632_01405</name>
</gene>
<dbReference type="AlphaFoldDB" id="A0A379E9E0"/>
<name>A0A379E9E0_9PORP</name>
<dbReference type="EMBL" id="UGTF01000002">
    <property type="protein sequence ID" value="SUB89303.1"/>
    <property type="molecule type" value="Genomic_DNA"/>
</dbReference>
<organism evidence="1 2">
    <name type="scientific">Porphyromonas macacae</name>
    <dbReference type="NCBI Taxonomy" id="28115"/>
    <lineage>
        <taxon>Bacteria</taxon>
        <taxon>Pseudomonadati</taxon>
        <taxon>Bacteroidota</taxon>
        <taxon>Bacteroidia</taxon>
        <taxon>Bacteroidales</taxon>
        <taxon>Porphyromonadaceae</taxon>
        <taxon>Porphyromonas</taxon>
    </lineage>
</organism>
<dbReference type="Proteomes" id="UP000254156">
    <property type="component" value="Unassembled WGS sequence"/>
</dbReference>
<evidence type="ECO:0000313" key="1">
    <source>
        <dbReference type="EMBL" id="SUB89303.1"/>
    </source>
</evidence>
<protein>
    <submittedName>
        <fullName evidence="1">Uncharacterized protein</fullName>
    </submittedName>
</protein>
<reference evidence="1 2" key="1">
    <citation type="submission" date="2018-06" db="EMBL/GenBank/DDBJ databases">
        <authorList>
            <consortium name="Pathogen Informatics"/>
            <person name="Doyle S."/>
        </authorList>
    </citation>
    <scope>NUCLEOTIDE SEQUENCE [LARGE SCALE GENOMIC DNA]</scope>
    <source>
        <strain evidence="1 2">NCTC11632</strain>
    </source>
</reference>
<evidence type="ECO:0000313" key="2">
    <source>
        <dbReference type="Proteomes" id="UP000254156"/>
    </source>
</evidence>
<proteinExistence type="predicted"/>